<feature type="compositionally biased region" description="Acidic residues" evidence="1">
    <location>
        <begin position="164"/>
        <end position="179"/>
    </location>
</feature>
<feature type="region of interest" description="Disordered" evidence="1">
    <location>
        <begin position="46"/>
        <end position="189"/>
    </location>
</feature>
<dbReference type="EMBL" id="MTQA01000145">
    <property type="protein sequence ID" value="PNP76479.1"/>
    <property type="molecule type" value="Genomic_DNA"/>
</dbReference>
<dbReference type="OrthoDB" id="5104116at2759"/>
<sequence>MTKPSAKEYELRALSAQIQNTIYNIDLSSPLTPLLEKTIVKIQRHQESKVDKGSQTTTCKAAEDASHIAPSSRDTDTISDEVSLSLPPTDCEEFRADEVTADETGSALETDSEAYPTAEEGAAINKNSVPAETRVKAWLDKTASSSSATSTEKNNSKKRKFDDDNSDDYNDSDEEDDDNSTSLAKRSRL</sequence>
<accession>A0A2K0W2I0</accession>
<evidence type="ECO:0000313" key="3">
    <source>
        <dbReference type="Proteomes" id="UP000236664"/>
    </source>
</evidence>
<comment type="caution">
    <text evidence="2">The sequence shown here is derived from an EMBL/GenBank/DDBJ whole genome shotgun (WGS) entry which is preliminary data.</text>
</comment>
<feature type="compositionally biased region" description="Low complexity" evidence="1">
    <location>
        <begin position="141"/>
        <end position="153"/>
    </location>
</feature>
<gene>
    <name evidence="2" type="ORF">FNYG_10193</name>
</gene>
<organism evidence="2 3">
    <name type="scientific">Gibberella nygamai</name>
    <name type="common">Bean root rot disease fungus</name>
    <name type="synonym">Fusarium nygamai</name>
    <dbReference type="NCBI Taxonomy" id="42673"/>
    <lineage>
        <taxon>Eukaryota</taxon>
        <taxon>Fungi</taxon>
        <taxon>Dikarya</taxon>
        <taxon>Ascomycota</taxon>
        <taxon>Pezizomycotina</taxon>
        <taxon>Sordariomycetes</taxon>
        <taxon>Hypocreomycetidae</taxon>
        <taxon>Hypocreales</taxon>
        <taxon>Nectriaceae</taxon>
        <taxon>Fusarium</taxon>
        <taxon>Fusarium fujikuroi species complex</taxon>
    </lineage>
</organism>
<proteinExistence type="predicted"/>
<dbReference type="Proteomes" id="UP000236664">
    <property type="component" value="Unassembled WGS sequence"/>
</dbReference>
<protein>
    <submittedName>
        <fullName evidence="2">Uncharacterized protein</fullName>
    </submittedName>
</protein>
<evidence type="ECO:0000256" key="1">
    <source>
        <dbReference type="SAM" id="MobiDB-lite"/>
    </source>
</evidence>
<reference evidence="2 3" key="1">
    <citation type="submission" date="2017-06" db="EMBL/GenBank/DDBJ databases">
        <title>Genome of Fusarium nygamai isolate CS10214.</title>
        <authorList>
            <person name="Gardiner D.M."/>
            <person name="Obanor F."/>
            <person name="Kazan K."/>
        </authorList>
    </citation>
    <scope>NUCLEOTIDE SEQUENCE [LARGE SCALE GENOMIC DNA]</scope>
    <source>
        <strain evidence="2 3">CS10214</strain>
    </source>
</reference>
<dbReference type="AlphaFoldDB" id="A0A2K0W2I0"/>
<name>A0A2K0W2I0_GIBNY</name>
<evidence type="ECO:0000313" key="2">
    <source>
        <dbReference type="EMBL" id="PNP76479.1"/>
    </source>
</evidence>
<keyword evidence="3" id="KW-1185">Reference proteome</keyword>